<name>A0A6C8GNK6_SALET</name>
<sequence length="582" mass="62829">MISLVPPLLSRTALLFLLTATGAATAARPAADIILHNGNIITLNDAQPQARALAISGSRIVAIGDDTATNEWHGDHTRTIDLQGKTVIPGLTDTHIHAIRGGQTWTFETYWYDSPSLKDALDKLRADANRRPHDQWVAVVGSWIPAQFAENRAPTVAELSHALPDHPAYIQYLYDYALVNQRGIDVLGLNDTPPPDLAGIRDTPPPDLAGGLLAGIRVERDAKGSATGKLFGDIAAFNQLFASISSNADREGGLRQFFADMNARGVTGIIDPSAGPAAAYEPLFAMRNQGDLPLRVGYRIPVQPEAKGHEAQWFSNLMAFRPARADDGQLAFLGLGESLVAGMNDGVRMAPGFSSSEQDKTALRQVATFAAKRGIPLEIHAYTDDSADTILTIFEQVAQQYDLRPLRWSIAHLNTGSPQTLERMRKLGLAYTVQMGPYFEGLAIRDANPPGATDNSPPVRLALDKGLVVAGGTDSTRIGIAGVWHAIEYHITGIASGGSVRKPASERLTRLEALALYTRHAAWLAFAEQHRGQLSVGKQADLAVLNQPFMTMPEDRIDTIRAVLTLVDGRIVHESPDLNAGQ</sequence>
<dbReference type="PANTHER" id="PTHR22642:SF21">
    <property type="entry name" value="PERIPLASMIC PROTEIN"/>
    <property type="match status" value="1"/>
</dbReference>
<dbReference type="InterPro" id="IPR032466">
    <property type="entry name" value="Metal_Hydrolase"/>
</dbReference>
<dbReference type="AlphaFoldDB" id="A0A6C8GNK6"/>
<dbReference type="InterPro" id="IPR011059">
    <property type="entry name" value="Metal-dep_hydrolase_composite"/>
</dbReference>
<dbReference type="SUPFAM" id="SSF51556">
    <property type="entry name" value="Metallo-dependent hydrolases"/>
    <property type="match status" value="1"/>
</dbReference>
<dbReference type="Pfam" id="PF07969">
    <property type="entry name" value="Amidohydro_3"/>
    <property type="match status" value="1"/>
</dbReference>
<feature type="domain" description="Amidohydrolase 3" evidence="2">
    <location>
        <begin position="78"/>
        <end position="573"/>
    </location>
</feature>
<organism evidence="3 4">
    <name type="scientific">Salmonella enterica subsp. enterica serovar Adelaide str. A4-669</name>
    <dbReference type="NCBI Taxonomy" id="913063"/>
    <lineage>
        <taxon>Bacteria</taxon>
        <taxon>Pseudomonadati</taxon>
        <taxon>Pseudomonadota</taxon>
        <taxon>Gammaproteobacteria</taxon>
        <taxon>Enterobacterales</taxon>
        <taxon>Enterobacteriaceae</taxon>
        <taxon>Salmonella</taxon>
    </lineage>
</organism>
<protein>
    <submittedName>
        <fullName evidence="3">Periplasmic protein</fullName>
    </submittedName>
</protein>
<feature type="signal peptide" evidence="1">
    <location>
        <begin position="1"/>
        <end position="26"/>
    </location>
</feature>
<reference evidence="3 4" key="1">
    <citation type="journal article" date="2011" name="BMC Genomics">
        <title>Genome sequencing reveals diversification of virulence factor content and possible host adaptation in distinct subpopulations of Salmonella enterica.</title>
        <authorList>
            <person name="den Bakker H.C."/>
            <person name="Moreno Switt A.I."/>
            <person name="Govoni G."/>
            <person name="Cummings C.A."/>
            <person name="Ranieri M.L."/>
            <person name="Degoricija L."/>
            <person name="Hoelzer K."/>
            <person name="Rodriguez-Rivera L.D."/>
            <person name="Brown S."/>
            <person name="Bolchacova E."/>
            <person name="Furtado M.R."/>
            <person name="Wiedmann M."/>
        </authorList>
    </citation>
    <scope>NUCLEOTIDE SEQUENCE [LARGE SCALE GENOMIC DNA]</scope>
    <source>
        <strain evidence="3 4">A4-669</strain>
    </source>
</reference>
<dbReference type="Gene3D" id="2.30.40.10">
    <property type="entry name" value="Urease, subunit C, domain 1"/>
    <property type="match status" value="1"/>
</dbReference>
<gene>
    <name evidence="3" type="ORF">LTSEADE_2501</name>
</gene>
<dbReference type="CDD" id="cd01300">
    <property type="entry name" value="YtcJ_like"/>
    <property type="match status" value="1"/>
</dbReference>
<dbReference type="EMBL" id="AFCI01000864">
    <property type="protein sequence ID" value="EHC36455.1"/>
    <property type="molecule type" value="Genomic_DNA"/>
</dbReference>
<dbReference type="Gene3D" id="3.10.310.70">
    <property type="match status" value="1"/>
</dbReference>
<dbReference type="PANTHER" id="PTHR22642">
    <property type="entry name" value="IMIDAZOLONEPROPIONASE"/>
    <property type="match status" value="1"/>
</dbReference>
<keyword evidence="1" id="KW-0732">Signal</keyword>
<evidence type="ECO:0000313" key="4">
    <source>
        <dbReference type="Proteomes" id="UP000004906"/>
    </source>
</evidence>
<dbReference type="SUPFAM" id="SSF51338">
    <property type="entry name" value="Composite domain of metallo-dependent hydrolases"/>
    <property type="match status" value="1"/>
</dbReference>
<accession>A0A6C8GNK6</accession>
<proteinExistence type="predicted"/>
<dbReference type="InterPro" id="IPR033932">
    <property type="entry name" value="YtcJ-like"/>
</dbReference>
<comment type="caution">
    <text evidence="3">The sequence shown here is derived from an EMBL/GenBank/DDBJ whole genome shotgun (WGS) entry which is preliminary data.</text>
</comment>
<dbReference type="Proteomes" id="UP000004906">
    <property type="component" value="Unassembled WGS sequence"/>
</dbReference>
<evidence type="ECO:0000256" key="1">
    <source>
        <dbReference type="SAM" id="SignalP"/>
    </source>
</evidence>
<dbReference type="InterPro" id="IPR013108">
    <property type="entry name" value="Amidohydro_3"/>
</dbReference>
<feature type="chain" id="PRO_5025390787" evidence="1">
    <location>
        <begin position="27"/>
        <end position="582"/>
    </location>
</feature>
<dbReference type="GO" id="GO:0016810">
    <property type="term" value="F:hydrolase activity, acting on carbon-nitrogen (but not peptide) bonds"/>
    <property type="evidence" value="ECO:0007669"/>
    <property type="project" value="InterPro"/>
</dbReference>
<evidence type="ECO:0000259" key="2">
    <source>
        <dbReference type="Pfam" id="PF07969"/>
    </source>
</evidence>
<dbReference type="Gene3D" id="3.20.20.140">
    <property type="entry name" value="Metal-dependent hydrolases"/>
    <property type="match status" value="1"/>
</dbReference>
<evidence type="ECO:0000313" key="3">
    <source>
        <dbReference type="EMBL" id="EHC36455.1"/>
    </source>
</evidence>